<organism evidence="1 2">
    <name type="scientific">Hyaloscypha hepaticicola</name>
    <dbReference type="NCBI Taxonomy" id="2082293"/>
    <lineage>
        <taxon>Eukaryota</taxon>
        <taxon>Fungi</taxon>
        <taxon>Dikarya</taxon>
        <taxon>Ascomycota</taxon>
        <taxon>Pezizomycotina</taxon>
        <taxon>Leotiomycetes</taxon>
        <taxon>Helotiales</taxon>
        <taxon>Hyaloscyphaceae</taxon>
        <taxon>Hyaloscypha</taxon>
    </lineage>
</organism>
<protein>
    <submittedName>
        <fullName evidence="1">Uncharacterized protein</fullName>
    </submittedName>
</protein>
<proteinExistence type="predicted"/>
<name>A0A2J6PYL5_9HELO</name>
<accession>A0A2J6PYL5</accession>
<dbReference type="EMBL" id="KZ613491">
    <property type="protein sequence ID" value="PMD19111.1"/>
    <property type="molecule type" value="Genomic_DNA"/>
</dbReference>
<gene>
    <name evidence="1" type="ORF">NA56DRAFT_215092</name>
</gene>
<evidence type="ECO:0000313" key="2">
    <source>
        <dbReference type="Proteomes" id="UP000235672"/>
    </source>
</evidence>
<dbReference type="Proteomes" id="UP000235672">
    <property type="component" value="Unassembled WGS sequence"/>
</dbReference>
<keyword evidence="2" id="KW-1185">Reference proteome</keyword>
<dbReference type="AlphaFoldDB" id="A0A2J6PYL5"/>
<reference evidence="1 2" key="1">
    <citation type="submission" date="2016-05" db="EMBL/GenBank/DDBJ databases">
        <title>A degradative enzymes factory behind the ericoid mycorrhizal symbiosis.</title>
        <authorList>
            <consortium name="DOE Joint Genome Institute"/>
            <person name="Martino E."/>
            <person name="Morin E."/>
            <person name="Grelet G."/>
            <person name="Kuo A."/>
            <person name="Kohler A."/>
            <person name="Daghino S."/>
            <person name="Barry K."/>
            <person name="Choi C."/>
            <person name="Cichocki N."/>
            <person name="Clum A."/>
            <person name="Copeland A."/>
            <person name="Hainaut M."/>
            <person name="Haridas S."/>
            <person name="Labutti K."/>
            <person name="Lindquist E."/>
            <person name="Lipzen A."/>
            <person name="Khouja H.-R."/>
            <person name="Murat C."/>
            <person name="Ohm R."/>
            <person name="Olson A."/>
            <person name="Spatafora J."/>
            <person name="Veneault-Fourrey C."/>
            <person name="Henrissat B."/>
            <person name="Grigoriev I."/>
            <person name="Martin F."/>
            <person name="Perotto S."/>
        </authorList>
    </citation>
    <scope>NUCLEOTIDE SEQUENCE [LARGE SCALE GENOMIC DNA]</scope>
    <source>
        <strain evidence="1 2">UAMH 7357</strain>
    </source>
</reference>
<sequence length="157" mass="17774">MSCKGVCWELRSSRELCSMHYLRKRPTSSPAFAHDPQKFSAIADTRIAGSWRCLSSTSSLIILSMFLSFSRSLGHGWRFKVSLHKAWPGLFRACRALDSASGWGSPVYKSFIRQRSHPVVWDEGLVGVDFMSTTLRTVEGFLCLKIRCSLLHSSNRR</sequence>
<evidence type="ECO:0000313" key="1">
    <source>
        <dbReference type="EMBL" id="PMD19111.1"/>
    </source>
</evidence>